<reference evidence="1" key="2">
    <citation type="journal article" date="2022" name="Res Sq">
        <title>Evolution of multicellular longitudinally dividing oral cavity symbionts (Neisseriaceae).</title>
        <authorList>
            <person name="Nyongesa S."/>
            <person name="Weber P."/>
            <person name="Bernet E."/>
            <person name="Pullido F."/>
            <person name="Nieckarz M."/>
            <person name="Delaby M."/>
            <person name="Nieves C."/>
            <person name="Viehboeck T."/>
            <person name="Krause N."/>
            <person name="Rivera-Millot A."/>
            <person name="Nakamura A."/>
            <person name="Vischer N."/>
            <person name="VanNieuwenhze M."/>
            <person name="Brun Y."/>
            <person name="Cava F."/>
            <person name="Bulgheresi S."/>
            <person name="Veyrier F."/>
        </authorList>
    </citation>
    <scope>NUCLEOTIDE SEQUENCE</scope>
    <source>
        <strain evidence="1">SAG 1488-6</strain>
    </source>
</reference>
<dbReference type="Gene3D" id="3.30.2270.10">
    <property type="entry name" value="Folate-binding superfamily"/>
    <property type="match status" value="1"/>
</dbReference>
<dbReference type="Proteomes" id="UP000832034">
    <property type="component" value="Chromosome"/>
</dbReference>
<dbReference type="InterPro" id="IPR006279">
    <property type="entry name" value="SoxD"/>
</dbReference>
<organism evidence="1 2">
    <name type="scientific">Vitreoscilla stercoraria</name>
    <dbReference type="NCBI Taxonomy" id="61"/>
    <lineage>
        <taxon>Bacteria</taxon>
        <taxon>Pseudomonadati</taxon>
        <taxon>Pseudomonadota</taxon>
        <taxon>Betaproteobacteria</taxon>
        <taxon>Neisseriales</taxon>
        <taxon>Neisseriaceae</taxon>
        <taxon>Vitreoscilla</taxon>
    </lineage>
</organism>
<protein>
    <submittedName>
        <fullName evidence="1">Sarcosine oxidase subunit delta</fullName>
    </submittedName>
</protein>
<dbReference type="RefSeq" id="WP_019959448.1">
    <property type="nucleotide sequence ID" value="NZ_CP091512.1"/>
</dbReference>
<accession>A0ABY4E6F4</accession>
<dbReference type="Pfam" id="PF04267">
    <property type="entry name" value="SoxD"/>
    <property type="match status" value="1"/>
</dbReference>
<gene>
    <name evidence="1" type="ORF">LVJ81_06670</name>
</gene>
<evidence type="ECO:0000313" key="1">
    <source>
        <dbReference type="EMBL" id="UOO91358.1"/>
    </source>
</evidence>
<dbReference type="EMBL" id="CP091512">
    <property type="protein sequence ID" value="UOO91358.1"/>
    <property type="molecule type" value="Genomic_DNA"/>
</dbReference>
<dbReference type="InterPro" id="IPR038561">
    <property type="entry name" value="SoxD_sf"/>
</dbReference>
<keyword evidence="2" id="KW-1185">Reference proteome</keyword>
<proteinExistence type="predicted"/>
<reference evidence="1" key="1">
    <citation type="submission" date="2021-12" db="EMBL/GenBank/DDBJ databases">
        <authorList>
            <person name="Veyrier F.J."/>
        </authorList>
    </citation>
    <scope>NUCLEOTIDE SEQUENCE</scope>
    <source>
        <strain evidence="1">SAG 1488-6</strain>
    </source>
</reference>
<evidence type="ECO:0000313" key="2">
    <source>
        <dbReference type="Proteomes" id="UP000832034"/>
    </source>
</evidence>
<sequence length="103" mass="12152">MLYLNCPFCGEKRDEQEFHYAGEAYIARPENPESLSDEQWGDYVFMRSNHKGWIWEQWEHVAGCRKFFVVKRHNVSNQVQGSYTLADGKALFLEDMEQTEVVV</sequence>
<name>A0ABY4E6F4_VITST</name>